<evidence type="ECO:0008006" key="2">
    <source>
        <dbReference type="Google" id="ProtNLM"/>
    </source>
</evidence>
<organism evidence="1">
    <name type="scientific">metagenome</name>
    <dbReference type="NCBI Taxonomy" id="256318"/>
    <lineage>
        <taxon>unclassified sequences</taxon>
        <taxon>metagenomes</taxon>
    </lineage>
</organism>
<dbReference type="AlphaFoldDB" id="A0A380TG24"/>
<evidence type="ECO:0000313" key="1">
    <source>
        <dbReference type="EMBL" id="SUS07088.1"/>
    </source>
</evidence>
<sequence length="85" mass="9060">MYDPETWSAAASPAPAADWETAVYWYETAARAGDGAGLLGAGRLLCREAKSDIERRQGLKYLREAETKGVAEAKALIPACEAKGS</sequence>
<proteinExistence type="predicted"/>
<dbReference type="Gene3D" id="1.25.40.10">
    <property type="entry name" value="Tetratricopeptide repeat domain"/>
    <property type="match status" value="1"/>
</dbReference>
<reference evidence="1" key="1">
    <citation type="submission" date="2018-07" db="EMBL/GenBank/DDBJ databases">
        <authorList>
            <person name="Quirk P.G."/>
            <person name="Krulwich T.A."/>
        </authorList>
    </citation>
    <scope>NUCLEOTIDE SEQUENCE</scope>
</reference>
<dbReference type="InterPro" id="IPR011990">
    <property type="entry name" value="TPR-like_helical_dom_sf"/>
</dbReference>
<accession>A0A380TG24</accession>
<gene>
    <name evidence="1" type="ORF">DF3PB_3760001</name>
</gene>
<dbReference type="EMBL" id="UIDG01000308">
    <property type="protein sequence ID" value="SUS07088.1"/>
    <property type="molecule type" value="Genomic_DNA"/>
</dbReference>
<name>A0A380TG24_9ZZZZ</name>
<protein>
    <recommendedName>
        <fullName evidence="2">Sel1 repeat family protein</fullName>
    </recommendedName>
</protein>